<reference evidence="1" key="1">
    <citation type="submission" date="2021-02" db="EMBL/GenBank/DDBJ databases">
        <authorList>
            <person name="Dougan E. K."/>
            <person name="Rhodes N."/>
            <person name="Thang M."/>
            <person name="Chan C."/>
        </authorList>
    </citation>
    <scope>NUCLEOTIDE SEQUENCE</scope>
</reference>
<organism evidence="1 2">
    <name type="scientific">Polarella glacialis</name>
    <name type="common">Dinoflagellate</name>
    <dbReference type="NCBI Taxonomy" id="89957"/>
    <lineage>
        <taxon>Eukaryota</taxon>
        <taxon>Sar</taxon>
        <taxon>Alveolata</taxon>
        <taxon>Dinophyceae</taxon>
        <taxon>Suessiales</taxon>
        <taxon>Suessiaceae</taxon>
        <taxon>Polarella</taxon>
    </lineage>
</organism>
<protein>
    <submittedName>
        <fullName evidence="1">Uncharacterized protein</fullName>
    </submittedName>
</protein>
<comment type="caution">
    <text evidence="1">The sequence shown here is derived from an EMBL/GenBank/DDBJ whole genome shotgun (WGS) entry which is preliminary data.</text>
</comment>
<sequence length="172" mass="18425">MGLRLTSAEFSTASKLRIRAPLLTRDTWCPKCDQVLDRGAVHACSCKGGGDAVVRYSSLRDEVYYRALSAGLEAERETPGLLADDPRRRPGNVFLPAWHGGSAALDFAVTNPLQSAVRQEAAASVLAAAVSYEAVKLADRNTAERCATHGLRLVPIVVEIFLGCGALRKTSV</sequence>
<proteinExistence type="predicted"/>
<dbReference type="EMBL" id="CAJNNW010002237">
    <property type="protein sequence ID" value="CAE8644055.1"/>
    <property type="molecule type" value="Genomic_DNA"/>
</dbReference>
<name>A0A813I0Z1_POLGL</name>
<gene>
    <name evidence="1" type="ORF">PGLA2088_LOCUS2711</name>
</gene>
<accession>A0A813I0Z1</accession>
<evidence type="ECO:0000313" key="2">
    <source>
        <dbReference type="Proteomes" id="UP000626109"/>
    </source>
</evidence>
<evidence type="ECO:0000313" key="1">
    <source>
        <dbReference type="EMBL" id="CAE8644055.1"/>
    </source>
</evidence>
<dbReference type="Proteomes" id="UP000626109">
    <property type="component" value="Unassembled WGS sequence"/>
</dbReference>
<dbReference type="AlphaFoldDB" id="A0A813I0Z1"/>